<name>A0A6J6MAY0_9ZZZZ</name>
<dbReference type="PANTHER" id="PTHR43364:SF6">
    <property type="entry name" value="OXIDOREDUCTASE-RELATED"/>
    <property type="match status" value="1"/>
</dbReference>
<evidence type="ECO:0000313" key="4">
    <source>
        <dbReference type="EMBL" id="CAB5075620.1"/>
    </source>
</evidence>
<evidence type="ECO:0000313" key="2">
    <source>
        <dbReference type="EMBL" id="CAB4671002.1"/>
    </source>
</evidence>
<evidence type="ECO:0000313" key="3">
    <source>
        <dbReference type="EMBL" id="CAB4841428.1"/>
    </source>
</evidence>
<dbReference type="PRINTS" id="PR00069">
    <property type="entry name" value="ALDKETRDTASE"/>
</dbReference>
<dbReference type="InterPro" id="IPR050523">
    <property type="entry name" value="AKR_Detox_Biosynth"/>
</dbReference>
<protein>
    <submittedName>
        <fullName evidence="2">Unannotated protein</fullName>
    </submittedName>
</protein>
<dbReference type="CDD" id="cd19081">
    <property type="entry name" value="AKR_AKR9C1"/>
    <property type="match status" value="1"/>
</dbReference>
<organism evidence="2">
    <name type="scientific">freshwater metagenome</name>
    <dbReference type="NCBI Taxonomy" id="449393"/>
    <lineage>
        <taxon>unclassified sequences</taxon>
        <taxon>metagenomes</taxon>
        <taxon>ecological metagenomes</taxon>
    </lineage>
</organism>
<dbReference type="Pfam" id="PF00248">
    <property type="entry name" value="Aldo_ket_red"/>
    <property type="match status" value="1"/>
</dbReference>
<dbReference type="Gene3D" id="3.20.20.100">
    <property type="entry name" value="NADP-dependent oxidoreductase domain"/>
    <property type="match status" value="1"/>
</dbReference>
<dbReference type="InterPro" id="IPR023210">
    <property type="entry name" value="NADP_OxRdtase_dom"/>
</dbReference>
<proteinExistence type="predicted"/>
<gene>
    <name evidence="2" type="ORF">UFOPK2342_00439</name>
    <name evidence="3" type="ORF">UFOPK3266_00378</name>
    <name evidence="4" type="ORF">UFOPK4367_00830</name>
</gene>
<feature type="domain" description="NADP-dependent oxidoreductase" evidence="1">
    <location>
        <begin position="14"/>
        <end position="305"/>
    </location>
</feature>
<evidence type="ECO:0000259" key="1">
    <source>
        <dbReference type="Pfam" id="PF00248"/>
    </source>
</evidence>
<sequence length="308" mass="33038">MKNIGSSDLAVSSLCLGGNPFGWGASKEESFEVLDKYVAAGGNFIDTADVYSQWKPGNVGGESETIIGAWMKARKNREKMIIATKVAMLDTRKGLSAGNIAAALDDSLARLGTDYIDLYYAHQDDQETPLLETLGAFDEAVKSGKVRALGASNYTQERLQEALNISKANGLASYVALQTWFNLLDQDKLPTSYRSFCAQNNIGVLPFYGVARGFLTGKYRPGVTVESVRASGVEGYANDRGWNTLAMLEEIGKAHHAPIASVALAWLRAQESIVAPIASARIASQLDDLLPTPQLASQELAALTKVGA</sequence>
<reference evidence="2" key="1">
    <citation type="submission" date="2020-05" db="EMBL/GenBank/DDBJ databases">
        <authorList>
            <person name="Chiriac C."/>
            <person name="Salcher M."/>
            <person name="Ghai R."/>
            <person name="Kavagutti S V."/>
        </authorList>
    </citation>
    <scope>NUCLEOTIDE SEQUENCE</scope>
</reference>
<dbReference type="EMBL" id="CAEZXB010000005">
    <property type="protein sequence ID" value="CAB4671002.1"/>
    <property type="molecule type" value="Genomic_DNA"/>
</dbReference>
<dbReference type="GO" id="GO:0005829">
    <property type="term" value="C:cytosol"/>
    <property type="evidence" value="ECO:0007669"/>
    <property type="project" value="TreeGrafter"/>
</dbReference>
<dbReference type="EMBL" id="CAFBRC010000046">
    <property type="protein sequence ID" value="CAB5075620.1"/>
    <property type="molecule type" value="Genomic_DNA"/>
</dbReference>
<accession>A0A6J6MAY0</accession>
<dbReference type="InterPro" id="IPR020471">
    <property type="entry name" value="AKR"/>
</dbReference>
<dbReference type="PANTHER" id="PTHR43364">
    <property type="entry name" value="NADH-SPECIFIC METHYLGLYOXAL REDUCTASE-RELATED"/>
    <property type="match status" value="1"/>
</dbReference>
<dbReference type="SUPFAM" id="SSF51430">
    <property type="entry name" value="NAD(P)-linked oxidoreductase"/>
    <property type="match status" value="1"/>
</dbReference>
<dbReference type="AlphaFoldDB" id="A0A6J6MAY0"/>
<dbReference type="InterPro" id="IPR036812">
    <property type="entry name" value="NAD(P)_OxRdtase_dom_sf"/>
</dbReference>
<dbReference type="GO" id="GO:0016491">
    <property type="term" value="F:oxidoreductase activity"/>
    <property type="evidence" value="ECO:0007669"/>
    <property type="project" value="InterPro"/>
</dbReference>
<dbReference type="EMBL" id="CAFBAA010000006">
    <property type="protein sequence ID" value="CAB4841428.1"/>
    <property type="molecule type" value="Genomic_DNA"/>
</dbReference>